<proteinExistence type="predicted"/>
<organism evidence="1 2">
    <name type="scientific">Trichobilharzia regenti</name>
    <name type="common">Nasal bird schistosome</name>
    <dbReference type="NCBI Taxonomy" id="157069"/>
    <lineage>
        <taxon>Eukaryota</taxon>
        <taxon>Metazoa</taxon>
        <taxon>Spiralia</taxon>
        <taxon>Lophotrochozoa</taxon>
        <taxon>Platyhelminthes</taxon>
        <taxon>Trematoda</taxon>
        <taxon>Digenea</taxon>
        <taxon>Strigeidida</taxon>
        <taxon>Schistosomatoidea</taxon>
        <taxon>Schistosomatidae</taxon>
        <taxon>Trichobilharzia</taxon>
    </lineage>
</organism>
<dbReference type="AlphaFoldDB" id="A0AA85IMK4"/>
<evidence type="ECO:0000313" key="2">
    <source>
        <dbReference type="WBParaSite" id="TREG1_107730.1"/>
    </source>
</evidence>
<reference evidence="1" key="1">
    <citation type="submission" date="2022-06" db="EMBL/GenBank/DDBJ databases">
        <authorList>
            <person name="Berger JAMES D."/>
            <person name="Berger JAMES D."/>
        </authorList>
    </citation>
    <scope>NUCLEOTIDE SEQUENCE [LARGE SCALE GENOMIC DNA]</scope>
</reference>
<accession>A0AA85IMK4</accession>
<evidence type="ECO:0008006" key="3">
    <source>
        <dbReference type="Google" id="ProtNLM"/>
    </source>
</evidence>
<evidence type="ECO:0000313" key="1">
    <source>
        <dbReference type="Proteomes" id="UP000050795"/>
    </source>
</evidence>
<keyword evidence="1" id="KW-1185">Reference proteome</keyword>
<protein>
    <recommendedName>
        <fullName evidence="3">Reverse transcriptase domain-containing protein</fullName>
    </recommendedName>
</protein>
<name>A0AA85IMK4_TRIRE</name>
<sequence>MLMTSLFLCLSTNSQSDCSKLNNFLSEISQWSSSNALKLNLSKCQVVNFTFRRKCDLQRLVSSHGPTIIDGTEVGNTSNVKYLGLSFSTDLSWSSHILLVTRKMFRLTFYLH</sequence>
<reference evidence="2" key="2">
    <citation type="submission" date="2023-11" db="UniProtKB">
        <authorList>
            <consortium name="WormBaseParasite"/>
        </authorList>
    </citation>
    <scope>IDENTIFICATION</scope>
</reference>
<dbReference type="Proteomes" id="UP000050795">
    <property type="component" value="Unassembled WGS sequence"/>
</dbReference>
<dbReference type="WBParaSite" id="TREG1_107730.1">
    <property type="protein sequence ID" value="TREG1_107730.1"/>
    <property type="gene ID" value="TREG1_107730"/>
</dbReference>